<keyword evidence="1" id="KW-0812">Transmembrane</keyword>
<dbReference type="InterPro" id="IPR016410">
    <property type="entry name" value="Phage_imm"/>
</dbReference>
<dbReference type="OrthoDB" id="9814116at2"/>
<evidence type="ECO:0000313" key="3">
    <source>
        <dbReference type="Proteomes" id="UP000318186"/>
    </source>
</evidence>
<keyword evidence="1" id="KW-1133">Transmembrane helix</keyword>
<gene>
    <name evidence="2" type="ORF">FHX80_111253</name>
</gene>
<dbReference type="EMBL" id="VIWW01000001">
    <property type="protein sequence ID" value="TWG02842.1"/>
    <property type="molecule type" value="Genomic_DNA"/>
</dbReference>
<organism evidence="2 3">
    <name type="scientific">Streptomyces brevispora</name>
    <dbReference type="NCBI Taxonomy" id="887462"/>
    <lineage>
        <taxon>Bacteria</taxon>
        <taxon>Bacillati</taxon>
        <taxon>Actinomycetota</taxon>
        <taxon>Actinomycetes</taxon>
        <taxon>Kitasatosporales</taxon>
        <taxon>Streptomycetaceae</taxon>
        <taxon>Streptomyces</taxon>
    </lineage>
</organism>
<name>A0A561UU04_9ACTN</name>
<reference evidence="2 3" key="1">
    <citation type="submission" date="2019-06" db="EMBL/GenBank/DDBJ databases">
        <title>Sequencing the genomes of 1000 actinobacteria strains.</title>
        <authorList>
            <person name="Klenk H.-P."/>
        </authorList>
    </citation>
    <scope>NUCLEOTIDE SEQUENCE [LARGE SCALE GENOMIC DNA]</scope>
    <source>
        <strain evidence="2 3">DSM 42059</strain>
    </source>
</reference>
<accession>A0A561UU04</accession>
<dbReference type="RefSeq" id="WP_145763282.1">
    <property type="nucleotide sequence ID" value="NZ_JBHJUX010000043.1"/>
</dbReference>
<dbReference type="AlphaFoldDB" id="A0A561UU04"/>
<protein>
    <submittedName>
        <fullName evidence="2">T4 immunity holin family protein</fullName>
    </submittedName>
</protein>
<evidence type="ECO:0000256" key="1">
    <source>
        <dbReference type="SAM" id="Phobius"/>
    </source>
</evidence>
<proteinExistence type="predicted"/>
<dbReference type="Pfam" id="PF14373">
    <property type="entry name" value="Imm_superinfect"/>
    <property type="match status" value="1"/>
</dbReference>
<feature type="transmembrane region" description="Helical" evidence="1">
    <location>
        <begin position="33"/>
        <end position="57"/>
    </location>
</feature>
<evidence type="ECO:0000313" key="2">
    <source>
        <dbReference type="EMBL" id="TWG02842.1"/>
    </source>
</evidence>
<comment type="caution">
    <text evidence="2">The sequence shown here is derived from an EMBL/GenBank/DDBJ whole genome shotgun (WGS) entry which is preliminary data.</text>
</comment>
<keyword evidence="1" id="KW-0472">Membrane</keyword>
<dbReference type="Proteomes" id="UP000318186">
    <property type="component" value="Unassembled WGS sequence"/>
</dbReference>
<feature type="transmembrane region" description="Helical" evidence="1">
    <location>
        <begin position="6"/>
        <end position="26"/>
    </location>
</feature>
<sequence length="66" mass="7133">MDIVVTGLIALIGLVVYLLPSLVAFNRGTDNRWLVLVINVIFGATFLGWVLALVLALRKPKVPSTA</sequence>